<dbReference type="AlphaFoldDB" id="A0A7W7RVX5"/>
<dbReference type="GO" id="GO:0003676">
    <property type="term" value="F:nucleic acid binding"/>
    <property type="evidence" value="ECO:0007669"/>
    <property type="project" value="InterPro"/>
</dbReference>
<proteinExistence type="predicted"/>
<dbReference type="Pfam" id="PF13358">
    <property type="entry name" value="DDE_3"/>
    <property type="match status" value="1"/>
</dbReference>
<evidence type="ECO:0000313" key="2">
    <source>
        <dbReference type="EMBL" id="MBB4938351.1"/>
    </source>
</evidence>
<organism evidence="2 3">
    <name type="scientific">Streptosporangium album</name>
    <dbReference type="NCBI Taxonomy" id="47479"/>
    <lineage>
        <taxon>Bacteria</taxon>
        <taxon>Bacillati</taxon>
        <taxon>Actinomycetota</taxon>
        <taxon>Actinomycetes</taxon>
        <taxon>Streptosporangiales</taxon>
        <taxon>Streptosporangiaceae</taxon>
        <taxon>Streptosporangium</taxon>
    </lineage>
</organism>
<gene>
    <name evidence="2" type="ORF">FHR32_002656</name>
</gene>
<evidence type="ECO:0000259" key="1">
    <source>
        <dbReference type="Pfam" id="PF13358"/>
    </source>
</evidence>
<protein>
    <recommendedName>
        <fullName evidence="1">Tc1-like transposase DDE domain-containing protein</fullName>
    </recommendedName>
</protein>
<name>A0A7W7RVX5_9ACTN</name>
<keyword evidence="3" id="KW-1185">Reference proteome</keyword>
<accession>A0A7W7RVX5</accession>
<evidence type="ECO:0000313" key="3">
    <source>
        <dbReference type="Proteomes" id="UP000534286"/>
    </source>
</evidence>
<reference evidence="2 3" key="1">
    <citation type="submission" date="2020-08" db="EMBL/GenBank/DDBJ databases">
        <title>Sequencing the genomes of 1000 actinobacteria strains.</title>
        <authorList>
            <person name="Klenk H.-P."/>
        </authorList>
    </citation>
    <scope>NUCLEOTIDE SEQUENCE [LARGE SCALE GENOMIC DNA]</scope>
    <source>
        <strain evidence="2 3">DSM 43023</strain>
    </source>
</reference>
<feature type="domain" description="Tc1-like transposase DDE" evidence="1">
    <location>
        <begin position="35"/>
        <end position="181"/>
    </location>
</feature>
<dbReference type="EMBL" id="JACHJU010000001">
    <property type="protein sequence ID" value="MBB4938351.1"/>
    <property type="molecule type" value="Genomic_DNA"/>
</dbReference>
<dbReference type="Proteomes" id="UP000534286">
    <property type="component" value="Unassembled WGS sequence"/>
</dbReference>
<comment type="caution">
    <text evidence="2">The sequence shown here is derived from an EMBL/GenBank/DDBJ whole genome shotgun (WGS) entry which is preliminary data.</text>
</comment>
<sequence length="219" mass="24422">MAPHPVLDHQQGPGLRRKRTQVVGLYTDPPDGAVVVCADELGPVTPRTFGPAPAWSADGHRIKAPLEYFRGPDKTWVYGALRVADGAAVTMTAASRNSDCYQRFLQRLEDADPGHGDIWVIADNLSGHNSLATRTWPADHPRIQHAFIPVGACRLNLQEAWWRIFRHHALAGVSFADSKDIDHATRIATAQLNQRAKPWVWGRPPPAPRHLRRQFVYSL</sequence>
<dbReference type="Gene3D" id="3.30.420.10">
    <property type="entry name" value="Ribonuclease H-like superfamily/Ribonuclease H"/>
    <property type="match status" value="1"/>
</dbReference>
<dbReference type="InterPro" id="IPR038717">
    <property type="entry name" value="Tc1-like_DDE_dom"/>
</dbReference>
<dbReference type="InterPro" id="IPR036397">
    <property type="entry name" value="RNaseH_sf"/>
</dbReference>